<dbReference type="InterPro" id="IPR050900">
    <property type="entry name" value="Transposase_IS3/IS150/IS904"/>
</dbReference>
<dbReference type="PANTHER" id="PTHR46889:SF5">
    <property type="entry name" value="INTEGRASE PROTEIN"/>
    <property type="match status" value="1"/>
</dbReference>
<gene>
    <name evidence="1" type="ORF">LBBP_02942</name>
</gene>
<dbReference type="Proteomes" id="UP000058857">
    <property type="component" value="Chromosome 1"/>
</dbReference>
<protein>
    <recommendedName>
        <fullName evidence="3">Transposase</fullName>
    </recommendedName>
</protein>
<dbReference type="AlphaFoldDB" id="A0A0S2IV17"/>
<dbReference type="SUPFAM" id="SSF53098">
    <property type="entry name" value="Ribonuclease H-like"/>
    <property type="match status" value="1"/>
</dbReference>
<evidence type="ECO:0000313" key="2">
    <source>
        <dbReference type="Proteomes" id="UP000058857"/>
    </source>
</evidence>
<sequence length="88" mass="10063">MIFVSDITYIRVKDGFAYLSLITNLYSRKIVSFKLYPSLETEGRIHALKMALAQIPKDKKLSIILIEAFNFVRRITQIFFSTKATGSA</sequence>
<dbReference type="InterPro" id="IPR012337">
    <property type="entry name" value="RNaseH-like_sf"/>
</dbReference>
<organism evidence="1">
    <name type="scientific">Leptospira borgpetersenii serovar Ballum</name>
    <dbReference type="NCBI Taxonomy" id="280505"/>
    <lineage>
        <taxon>Bacteria</taxon>
        <taxon>Pseudomonadati</taxon>
        <taxon>Spirochaetota</taxon>
        <taxon>Spirochaetia</taxon>
        <taxon>Leptospirales</taxon>
        <taxon>Leptospiraceae</taxon>
        <taxon>Leptospira</taxon>
    </lineage>
</organism>
<accession>A0A0S2IV17</accession>
<dbReference type="PATRIC" id="fig|280505.15.peg.2871"/>
<dbReference type="EMBL" id="CP012029">
    <property type="protein sequence ID" value="ALO27155.1"/>
    <property type="molecule type" value="Genomic_DNA"/>
</dbReference>
<name>A0A0S2IV17_LEPBO</name>
<evidence type="ECO:0008006" key="3">
    <source>
        <dbReference type="Google" id="ProtNLM"/>
    </source>
</evidence>
<evidence type="ECO:0000313" key="1">
    <source>
        <dbReference type="EMBL" id="ALO27155.1"/>
    </source>
</evidence>
<reference evidence="1 2" key="1">
    <citation type="journal article" date="2015" name="PLoS Negl. Trop. Dis.">
        <title>Distribution of Plasmids in Distinct Leptospira Pathogenic Species.</title>
        <authorList>
            <person name="Wang Y."/>
            <person name="Zhuang X."/>
            <person name="Zhong Y."/>
            <person name="Zhang C."/>
            <person name="Zhang Y."/>
            <person name="Zeng L."/>
            <person name="Zhu Y."/>
            <person name="He P."/>
            <person name="Dong K."/>
            <person name="Pal U."/>
            <person name="Guo X."/>
            <person name="Qin J."/>
        </authorList>
    </citation>
    <scope>NUCLEOTIDE SEQUENCE [LARGE SCALE GENOMIC DNA]</scope>
    <source>
        <strain evidence="1 2">56604</strain>
    </source>
</reference>
<dbReference type="PANTHER" id="PTHR46889">
    <property type="entry name" value="TRANSPOSASE INSF FOR INSERTION SEQUENCE IS3B-RELATED"/>
    <property type="match status" value="1"/>
</dbReference>
<proteinExistence type="predicted"/>